<dbReference type="EMBL" id="SAEB01000009">
    <property type="protein sequence ID" value="RVD82660.1"/>
    <property type="molecule type" value="Genomic_DNA"/>
</dbReference>
<organism evidence="2 3">
    <name type="scientific">Arthrobotrys flagrans</name>
    <name type="common">Nematode-trapping fungus</name>
    <name type="synonym">Trichothecium flagrans</name>
    <dbReference type="NCBI Taxonomy" id="97331"/>
    <lineage>
        <taxon>Eukaryota</taxon>
        <taxon>Fungi</taxon>
        <taxon>Dikarya</taxon>
        <taxon>Ascomycota</taxon>
        <taxon>Pezizomycotina</taxon>
        <taxon>Orbiliomycetes</taxon>
        <taxon>Orbiliales</taxon>
        <taxon>Orbiliaceae</taxon>
        <taxon>Arthrobotrys</taxon>
    </lineage>
</organism>
<dbReference type="AlphaFoldDB" id="A0A436ZUR6"/>
<evidence type="ECO:0000313" key="2">
    <source>
        <dbReference type="EMBL" id="RVD82660.1"/>
    </source>
</evidence>
<name>A0A436ZUR6_ARTFL</name>
<dbReference type="STRING" id="97331.A0A436ZUR6"/>
<reference evidence="2 3" key="1">
    <citation type="submission" date="2019-01" db="EMBL/GenBank/DDBJ databases">
        <title>Intercellular communication is required for trap formation in the nematode-trapping fungus Duddingtonia flagrans.</title>
        <authorList>
            <person name="Youssar L."/>
            <person name="Wernet V."/>
            <person name="Hensel N."/>
            <person name="Hildebrandt H.-G."/>
            <person name="Fischer R."/>
        </authorList>
    </citation>
    <scope>NUCLEOTIDE SEQUENCE [LARGE SCALE GENOMIC DNA]</scope>
    <source>
        <strain evidence="2 3">CBS H-5679</strain>
    </source>
</reference>
<evidence type="ECO:0008006" key="4">
    <source>
        <dbReference type="Google" id="ProtNLM"/>
    </source>
</evidence>
<comment type="caution">
    <text evidence="2">The sequence shown here is derived from an EMBL/GenBank/DDBJ whole genome shotgun (WGS) entry which is preliminary data.</text>
</comment>
<evidence type="ECO:0000256" key="1">
    <source>
        <dbReference type="SAM" id="MobiDB-lite"/>
    </source>
</evidence>
<dbReference type="Proteomes" id="UP000283090">
    <property type="component" value="Unassembled WGS sequence"/>
</dbReference>
<dbReference type="RefSeq" id="XP_067488204.1">
    <property type="nucleotide sequence ID" value="XM_067636604.1"/>
</dbReference>
<accession>A0A436ZUR6</accession>
<keyword evidence="3" id="KW-1185">Reference proteome</keyword>
<protein>
    <recommendedName>
        <fullName evidence="4">F-box domain-containing protein</fullName>
    </recommendedName>
</protein>
<gene>
    <name evidence="2" type="ORF">DFL_007078</name>
</gene>
<dbReference type="GeneID" id="93589389"/>
<evidence type="ECO:0000313" key="3">
    <source>
        <dbReference type="Proteomes" id="UP000283090"/>
    </source>
</evidence>
<feature type="region of interest" description="Disordered" evidence="1">
    <location>
        <begin position="134"/>
        <end position="157"/>
    </location>
</feature>
<proteinExistence type="predicted"/>
<dbReference type="VEuPathDB" id="FungiDB:DFL_007078"/>
<dbReference type="OrthoDB" id="5351126at2759"/>
<sequence length="482" mass="53167">MELSATPLLSLAGAYAQKCAPLAMFTPIPVSSCLSNIDMAPRESRYAVPLRISAASNGLQFSHHFNSSYGGRYQGPRLLSTQYYSDAPAGPRFDGRPAKKQQTAVLTPVDPNKGAAKPTVPVLRRTVSSLVPPDVPLKPLAKSKAKNESASKPRPTGKAMAAVMKAAHRLSSSGASIHSTTSSFRSRKRKYYQVACLTSMPCEILDEIFCHLDQKTLHAILLCNKYLADSAAPALYAAPTFASTYRFAQFVSLITHNAPLANLVRELDLSNIPSEAPEDMPLAGWRDWKYRTEMLHTIRREDNFRLRKGVKVVAPPTPPKGVHPLPSPFLTQYHTCRDVPFGALLHIIVACQRLRKVDVSNVLIADDYAVLSPAARYSKYRPTAFTNLLFVSDVPKAYTWRPDETKAINAAVDVVDAVLKLRNLEYFGARHGVWVTSAIANKLVTGYPKIKWDFRDCGGYKGEKWATEGTSEEIYALLNTTE</sequence>